<keyword evidence="3" id="KW-1185">Reference proteome</keyword>
<accession>A0A7Z0TU74</accession>
<feature type="domain" description="Conserved hypothetical protein CHP02391" evidence="1">
    <location>
        <begin position="35"/>
        <end position="153"/>
    </location>
</feature>
<dbReference type="AlphaFoldDB" id="A0A7Z0TU74"/>
<gene>
    <name evidence="2" type="ORF">H0E82_07300</name>
</gene>
<organism evidence="2 3">
    <name type="scientific">Luteimonas deserti</name>
    <dbReference type="NCBI Taxonomy" id="2752306"/>
    <lineage>
        <taxon>Bacteria</taxon>
        <taxon>Pseudomonadati</taxon>
        <taxon>Pseudomonadota</taxon>
        <taxon>Gammaproteobacteria</taxon>
        <taxon>Lysobacterales</taxon>
        <taxon>Lysobacteraceae</taxon>
        <taxon>Luteimonas</taxon>
    </lineage>
</organism>
<evidence type="ECO:0000313" key="3">
    <source>
        <dbReference type="Proteomes" id="UP000589896"/>
    </source>
</evidence>
<dbReference type="RefSeq" id="WP_180544775.1">
    <property type="nucleotide sequence ID" value="NZ_JACCJZ010000013.1"/>
</dbReference>
<dbReference type="InterPro" id="IPR012654">
    <property type="entry name" value="CHP02391"/>
</dbReference>
<sequence length="159" mass="17745">MALNLNSFERIVRIAHAFTEAGPVSNTSEHPFDERNIHPDLPAEVRRLFDNGHYAQATFEALKYLDEEIQRISGDSDFGKSLMMRVFGGISPRLPLNPGMTASEQSEQEGFKFIFAGTMAGIRNPRGHKSGLIDDPDTCLDHLSLTSMLLRKLEEAGLR</sequence>
<dbReference type="EMBL" id="JACCJZ010000013">
    <property type="protein sequence ID" value="NYZ62571.1"/>
    <property type="molecule type" value="Genomic_DNA"/>
</dbReference>
<evidence type="ECO:0000259" key="1">
    <source>
        <dbReference type="Pfam" id="PF09509"/>
    </source>
</evidence>
<comment type="caution">
    <text evidence="2">The sequence shown here is derived from an EMBL/GenBank/DDBJ whole genome shotgun (WGS) entry which is preliminary data.</text>
</comment>
<proteinExistence type="predicted"/>
<dbReference type="NCBIfam" id="TIGR02391">
    <property type="entry name" value="hypoth_ymh"/>
    <property type="match status" value="1"/>
</dbReference>
<name>A0A7Z0TU74_9GAMM</name>
<reference evidence="2 3" key="1">
    <citation type="submission" date="2020-07" db="EMBL/GenBank/DDBJ databases">
        <title>isolation of Luteimonas sp. SJ-16.</title>
        <authorList>
            <person name="Huang X.-X."/>
            <person name="Xu L."/>
            <person name="Sun J.-Q."/>
        </authorList>
    </citation>
    <scope>NUCLEOTIDE SEQUENCE [LARGE SCALE GENOMIC DNA]</scope>
    <source>
        <strain evidence="2 3">SJ-16</strain>
    </source>
</reference>
<evidence type="ECO:0000313" key="2">
    <source>
        <dbReference type="EMBL" id="NYZ62571.1"/>
    </source>
</evidence>
<dbReference type="Proteomes" id="UP000589896">
    <property type="component" value="Unassembled WGS sequence"/>
</dbReference>
<dbReference type="Pfam" id="PF09509">
    <property type="entry name" value="Hypoth_Ymh"/>
    <property type="match status" value="1"/>
</dbReference>
<protein>
    <submittedName>
        <fullName evidence="2">TIGR02391 family protein</fullName>
    </submittedName>
</protein>